<dbReference type="SUPFAM" id="SSF50182">
    <property type="entry name" value="Sm-like ribonucleoproteins"/>
    <property type="match status" value="1"/>
</dbReference>
<evidence type="ECO:0000259" key="2">
    <source>
        <dbReference type="SMART" id="SM00651"/>
    </source>
</evidence>
<sequence>MSSNSAAAPSGEGARKSPPPVSLGKPSLRHRLESYYSLVSPPSIADPAKWRSNFESIYEKYGGSVDGETKLARKLAKKYGGRVMLLVAPPHRSTAKRGVGDGGSSLPAGRGEGKRDESHYELDEGRRGSLVLDFASPAFDQIHALRAPEAEVIEANPSSFASRDGATQRLDNIHKFPALLPACDPLHFTPKARPLASHSNVDVPEKKPGPRNADDSVPKKMSLFQSLSSRYESPKSGPLSLLYSILATRSRVRVMVRYVDCIRGVLTGQLVAFDKHFNMIIRDADEVYTGRVTRHAESVEAAGGLHGNDGGTVVGPWKAGLEARRRGVGGSGGGLRAKQRYFHQMLIRGDNVVMVWRADSERSAQKQPTQDGKGGDRPGTPGSLFYAKERGGCPDGNRSGSIHQLRTNFMTSASNGASWFHRAASKMTPHYFPQSYRFNSSDAQTNSLRDFLGANENRPVGQIHAESVTGRTFFALLH</sequence>
<comment type="caution">
    <text evidence="3">The sequence shown here is derived from an EMBL/GenBank/DDBJ whole genome shotgun (WGS) entry which is preliminary data.</text>
</comment>
<keyword evidence="4" id="KW-1185">Reference proteome</keyword>
<dbReference type="OrthoDB" id="437526at2759"/>
<dbReference type="EMBL" id="AGNL01013012">
    <property type="protein sequence ID" value="EJK67493.1"/>
    <property type="molecule type" value="Genomic_DNA"/>
</dbReference>
<dbReference type="InterPro" id="IPR001163">
    <property type="entry name" value="Sm_dom_euk/arc"/>
</dbReference>
<dbReference type="SMART" id="SM00651">
    <property type="entry name" value="Sm"/>
    <property type="match status" value="1"/>
</dbReference>
<gene>
    <name evidence="3" type="ORF">THAOC_11464</name>
</gene>
<feature type="region of interest" description="Disordered" evidence="1">
    <location>
        <begin position="360"/>
        <end position="383"/>
    </location>
</feature>
<feature type="region of interest" description="Disordered" evidence="1">
    <location>
        <begin position="194"/>
        <end position="217"/>
    </location>
</feature>
<dbReference type="InterPro" id="IPR010920">
    <property type="entry name" value="LSM_dom_sf"/>
</dbReference>
<feature type="domain" description="Sm" evidence="2">
    <location>
        <begin position="244"/>
        <end position="357"/>
    </location>
</feature>
<proteinExistence type="predicted"/>
<dbReference type="eggNOG" id="ENOG502QRZV">
    <property type="taxonomic scope" value="Eukaryota"/>
</dbReference>
<dbReference type="PANTHER" id="PTHR21415:SF1">
    <property type="entry name" value="U7 SNRNA-ASSOCIATED SM-LIKE PROTEIN LSM11"/>
    <property type="match status" value="1"/>
</dbReference>
<evidence type="ECO:0000313" key="4">
    <source>
        <dbReference type="Proteomes" id="UP000266841"/>
    </source>
</evidence>
<dbReference type="PANTHER" id="PTHR21415">
    <property type="entry name" value="U7 SNRNA-ASSOCIATED SM-LIKE PROTEIN LSM11"/>
    <property type="match status" value="1"/>
</dbReference>
<dbReference type="Proteomes" id="UP000266841">
    <property type="component" value="Unassembled WGS sequence"/>
</dbReference>
<organism evidence="3 4">
    <name type="scientific">Thalassiosira oceanica</name>
    <name type="common">Marine diatom</name>
    <dbReference type="NCBI Taxonomy" id="159749"/>
    <lineage>
        <taxon>Eukaryota</taxon>
        <taxon>Sar</taxon>
        <taxon>Stramenopiles</taxon>
        <taxon>Ochrophyta</taxon>
        <taxon>Bacillariophyta</taxon>
        <taxon>Coscinodiscophyceae</taxon>
        <taxon>Thalassiosirophycidae</taxon>
        <taxon>Thalassiosirales</taxon>
        <taxon>Thalassiosiraceae</taxon>
        <taxon>Thalassiosira</taxon>
    </lineage>
</organism>
<feature type="region of interest" description="Disordered" evidence="1">
    <location>
        <begin position="92"/>
        <end position="122"/>
    </location>
</feature>
<dbReference type="AlphaFoldDB" id="K0SMF4"/>
<reference evidence="3 4" key="1">
    <citation type="journal article" date="2012" name="Genome Biol.">
        <title>Genome and low-iron response of an oceanic diatom adapted to chronic iron limitation.</title>
        <authorList>
            <person name="Lommer M."/>
            <person name="Specht M."/>
            <person name="Roy A.S."/>
            <person name="Kraemer L."/>
            <person name="Andreson R."/>
            <person name="Gutowska M.A."/>
            <person name="Wolf J."/>
            <person name="Bergner S.V."/>
            <person name="Schilhabel M.B."/>
            <person name="Klostermeier U.C."/>
            <person name="Beiko R.G."/>
            <person name="Rosenstiel P."/>
            <person name="Hippler M."/>
            <person name="Laroche J."/>
        </authorList>
    </citation>
    <scope>NUCLEOTIDE SEQUENCE [LARGE SCALE GENOMIC DNA]</scope>
    <source>
        <strain evidence="3 4">CCMP1005</strain>
    </source>
</reference>
<feature type="compositionally biased region" description="Basic and acidic residues" evidence="1">
    <location>
        <begin position="111"/>
        <end position="122"/>
    </location>
</feature>
<dbReference type="GO" id="GO:0071209">
    <property type="term" value="F:U7 snRNA binding"/>
    <property type="evidence" value="ECO:0007669"/>
    <property type="project" value="InterPro"/>
</dbReference>
<feature type="compositionally biased region" description="Basic and acidic residues" evidence="1">
    <location>
        <begin position="203"/>
        <end position="217"/>
    </location>
</feature>
<evidence type="ECO:0000256" key="1">
    <source>
        <dbReference type="SAM" id="MobiDB-lite"/>
    </source>
</evidence>
<dbReference type="Pfam" id="PF01423">
    <property type="entry name" value="LSM"/>
    <property type="match status" value="1"/>
</dbReference>
<dbReference type="InterPro" id="IPR039267">
    <property type="entry name" value="Lsm11"/>
</dbReference>
<protein>
    <recommendedName>
        <fullName evidence="2">Sm domain-containing protein</fullName>
    </recommendedName>
</protein>
<name>K0SMF4_THAOC</name>
<dbReference type="GO" id="GO:0005683">
    <property type="term" value="C:U7 snRNP"/>
    <property type="evidence" value="ECO:0007669"/>
    <property type="project" value="TreeGrafter"/>
</dbReference>
<dbReference type="OMA" id="KQRYFHQ"/>
<evidence type="ECO:0000313" key="3">
    <source>
        <dbReference type="EMBL" id="EJK67493.1"/>
    </source>
</evidence>
<feature type="region of interest" description="Disordered" evidence="1">
    <location>
        <begin position="1"/>
        <end position="26"/>
    </location>
</feature>
<dbReference type="GO" id="GO:0006398">
    <property type="term" value="P:mRNA 3'-end processing by stem-loop binding and cleavage"/>
    <property type="evidence" value="ECO:0007669"/>
    <property type="project" value="TreeGrafter"/>
</dbReference>
<dbReference type="Gene3D" id="2.30.30.100">
    <property type="match status" value="1"/>
</dbReference>
<accession>K0SMF4</accession>